<protein>
    <submittedName>
        <fullName evidence="2">Uncharacterized protein</fullName>
    </submittedName>
</protein>
<proteinExistence type="predicted"/>
<evidence type="ECO:0000313" key="2">
    <source>
        <dbReference type="EMBL" id="KAF2110006.1"/>
    </source>
</evidence>
<reference evidence="2" key="1">
    <citation type="journal article" date="2020" name="Stud. Mycol.">
        <title>101 Dothideomycetes genomes: a test case for predicting lifestyles and emergence of pathogens.</title>
        <authorList>
            <person name="Haridas S."/>
            <person name="Albert R."/>
            <person name="Binder M."/>
            <person name="Bloem J."/>
            <person name="Labutti K."/>
            <person name="Salamov A."/>
            <person name="Andreopoulos B."/>
            <person name="Baker S."/>
            <person name="Barry K."/>
            <person name="Bills G."/>
            <person name="Bluhm B."/>
            <person name="Cannon C."/>
            <person name="Castanera R."/>
            <person name="Culley D."/>
            <person name="Daum C."/>
            <person name="Ezra D."/>
            <person name="Gonzalez J."/>
            <person name="Henrissat B."/>
            <person name="Kuo A."/>
            <person name="Liang C."/>
            <person name="Lipzen A."/>
            <person name="Lutzoni F."/>
            <person name="Magnuson J."/>
            <person name="Mondo S."/>
            <person name="Nolan M."/>
            <person name="Ohm R."/>
            <person name="Pangilinan J."/>
            <person name="Park H.-J."/>
            <person name="Ramirez L."/>
            <person name="Alfaro M."/>
            <person name="Sun H."/>
            <person name="Tritt A."/>
            <person name="Yoshinaga Y."/>
            <person name="Zwiers L.-H."/>
            <person name="Turgeon B."/>
            <person name="Goodwin S."/>
            <person name="Spatafora J."/>
            <person name="Crous P."/>
            <person name="Grigoriev I."/>
        </authorList>
    </citation>
    <scope>NUCLEOTIDE SEQUENCE</scope>
    <source>
        <strain evidence="2">CBS 627.86</strain>
    </source>
</reference>
<dbReference type="AlphaFoldDB" id="A0A6A5YSF4"/>
<dbReference type="EMBL" id="ML977340">
    <property type="protein sequence ID" value="KAF2110006.1"/>
    <property type="molecule type" value="Genomic_DNA"/>
</dbReference>
<evidence type="ECO:0000313" key="3">
    <source>
        <dbReference type="Proteomes" id="UP000799770"/>
    </source>
</evidence>
<gene>
    <name evidence="2" type="ORF">BDV96DRAFT_604476</name>
</gene>
<organism evidence="2 3">
    <name type="scientific">Lophiotrema nucula</name>
    <dbReference type="NCBI Taxonomy" id="690887"/>
    <lineage>
        <taxon>Eukaryota</taxon>
        <taxon>Fungi</taxon>
        <taxon>Dikarya</taxon>
        <taxon>Ascomycota</taxon>
        <taxon>Pezizomycotina</taxon>
        <taxon>Dothideomycetes</taxon>
        <taxon>Pleosporomycetidae</taxon>
        <taxon>Pleosporales</taxon>
        <taxon>Lophiotremataceae</taxon>
        <taxon>Lophiotrema</taxon>
    </lineage>
</organism>
<feature type="region of interest" description="Disordered" evidence="1">
    <location>
        <begin position="175"/>
        <end position="198"/>
    </location>
</feature>
<sequence>MTPNRMRPPGSISDIASTVALTASNAQVSESRSTRVGRGTLHCDASNLMMAMSRQPCKGRVQFRARLVWVLVADFDSSMILVFYVNLLQSSCLANDLSALFASSCDGSPVLIQSHYVTPSSLVKVDDLKPLERKVLRLIAHSGMRVISLSSDDIRDILGRTVVGVDSGICRRGHLNQERSRGQTSEDKHLQKEVSNGA</sequence>
<dbReference type="Proteomes" id="UP000799770">
    <property type="component" value="Unassembled WGS sequence"/>
</dbReference>
<feature type="compositionally biased region" description="Basic and acidic residues" evidence="1">
    <location>
        <begin position="175"/>
        <end position="192"/>
    </location>
</feature>
<name>A0A6A5YSF4_9PLEO</name>
<keyword evidence="3" id="KW-1185">Reference proteome</keyword>
<evidence type="ECO:0000256" key="1">
    <source>
        <dbReference type="SAM" id="MobiDB-lite"/>
    </source>
</evidence>
<accession>A0A6A5YSF4</accession>